<dbReference type="Pfam" id="PF00483">
    <property type="entry name" value="NTP_transferase"/>
    <property type="match status" value="1"/>
</dbReference>
<dbReference type="PANTHER" id="PTHR46390">
    <property type="entry name" value="MANNOSE-1-PHOSPHATE GUANYLYLTRANSFERASE"/>
    <property type="match status" value="1"/>
</dbReference>
<dbReference type="CDD" id="cd02509">
    <property type="entry name" value="GDP-M1P_Guanylyltransferase"/>
    <property type="match status" value="1"/>
</dbReference>
<keyword evidence="5" id="KW-0547">Nucleotide-binding</keyword>
<proteinExistence type="inferred from homology"/>
<keyword evidence="4 9" id="KW-0548">Nucleotidyltransferase</keyword>
<evidence type="ECO:0000256" key="7">
    <source>
        <dbReference type="ARBA" id="ARBA00047343"/>
    </source>
</evidence>
<dbReference type="InterPro" id="IPR051161">
    <property type="entry name" value="Mannose-6P_isomerase_type2"/>
</dbReference>
<dbReference type="OrthoDB" id="9806359at2"/>
<comment type="catalytic activity">
    <reaction evidence="7">
        <text>alpha-D-mannose 1-phosphate + GTP + H(+) = GDP-alpha-D-mannose + diphosphate</text>
        <dbReference type="Rhea" id="RHEA:15229"/>
        <dbReference type="ChEBI" id="CHEBI:15378"/>
        <dbReference type="ChEBI" id="CHEBI:33019"/>
        <dbReference type="ChEBI" id="CHEBI:37565"/>
        <dbReference type="ChEBI" id="CHEBI:57527"/>
        <dbReference type="ChEBI" id="CHEBI:58409"/>
        <dbReference type="EC" id="2.7.7.13"/>
    </reaction>
</comment>
<evidence type="ECO:0000256" key="1">
    <source>
        <dbReference type="ARBA" id="ARBA00006115"/>
    </source>
</evidence>
<reference evidence="9 10" key="1">
    <citation type="submission" date="2019-03" db="EMBL/GenBank/DDBJ databases">
        <title>Genomic Encyclopedia of Type Strains, Phase III (KMG-III): the genomes of soil and plant-associated and newly described type strains.</title>
        <authorList>
            <person name="Whitman W."/>
        </authorList>
    </citation>
    <scope>NUCLEOTIDE SEQUENCE [LARGE SCALE GENOMIC DNA]</scope>
    <source>
        <strain evidence="9 10">CECT 8446</strain>
    </source>
</reference>
<protein>
    <recommendedName>
        <fullName evidence="2">mannose-1-phosphate guanylyltransferase</fullName>
        <ecNumber evidence="2">2.7.7.13</ecNumber>
    </recommendedName>
</protein>
<keyword evidence="3 9" id="KW-0808">Transferase</keyword>
<evidence type="ECO:0000313" key="9">
    <source>
        <dbReference type="EMBL" id="TDQ18457.1"/>
    </source>
</evidence>
<feature type="domain" description="Nucleotidyl transferase" evidence="8">
    <location>
        <begin position="8"/>
        <end position="288"/>
    </location>
</feature>
<evidence type="ECO:0000313" key="10">
    <source>
        <dbReference type="Proteomes" id="UP000294535"/>
    </source>
</evidence>
<dbReference type="InterPro" id="IPR005835">
    <property type="entry name" value="NTP_transferase_dom"/>
</dbReference>
<evidence type="ECO:0000256" key="5">
    <source>
        <dbReference type="ARBA" id="ARBA00022741"/>
    </source>
</evidence>
<evidence type="ECO:0000256" key="6">
    <source>
        <dbReference type="ARBA" id="ARBA00023134"/>
    </source>
</evidence>
<dbReference type="RefSeq" id="WP_133551903.1">
    <property type="nucleotide sequence ID" value="NZ_SNYF01000005.1"/>
</dbReference>
<dbReference type="GO" id="GO:0004475">
    <property type="term" value="F:mannose-1-phosphate guanylyltransferase (GTP) activity"/>
    <property type="evidence" value="ECO:0007669"/>
    <property type="project" value="UniProtKB-EC"/>
</dbReference>
<name>A0A4V3D2D1_9BACT</name>
<gene>
    <name evidence="9" type="ORF">DFQ04_0259</name>
</gene>
<evidence type="ECO:0000259" key="8">
    <source>
        <dbReference type="Pfam" id="PF00483"/>
    </source>
</evidence>
<evidence type="ECO:0000256" key="2">
    <source>
        <dbReference type="ARBA" id="ARBA00012387"/>
    </source>
</evidence>
<accession>A0A4V3D2D1</accession>
<dbReference type="GO" id="GO:0005525">
    <property type="term" value="F:GTP binding"/>
    <property type="evidence" value="ECO:0007669"/>
    <property type="project" value="UniProtKB-KW"/>
</dbReference>
<evidence type="ECO:0000256" key="3">
    <source>
        <dbReference type="ARBA" id="ARBA00022679"/>
    </source>
</evidence>
<keyword evidence="10" id="KW-1185">Reference proteome</keyword>
<organism evidence="9 10">
    <name type="scientific">Algoriphagus boseongensis</name>
    <dbReference type="NCBI Taxonomy" id="1442587"/>
    <lineage>
        <taxon>Bacteria</taxon>
        <taxon>Pseudomonadati</taxon>
        <taxon>Bacteroidota</taxon>
        <taxon>Cytophagia</taxon>
        <taxon>Cytophagales</taxon>
        <taxon>Cyclobacteriaceae</taxon>
        <taxon>Algoriphagus</taxon>
    </lineage>
</organism>
<dbReference type="InterPro" id="IPR029044">
    <property type="entry name" value="Nucleotide-diphossugar_trans"/>
</dbReference>
<dbReference type="EC" id="2.7.7.13" evidence="2"/>
<dbReference type="InterPro" id="IPR049577">
    <property type="entry name" value="GMPP_N"/>
</dbReference>
<dbReference type="FunFam" id="3.90.550.10:FF:000046">
    <property type="entry name" value="Mannose-1-phosphate guanylyltransferase (GDP)"/>
    <property type="match status" value="1"/>
</dbReference>
<dbReference type="EMBL" id="SNYF01000005">
    <property type="protein sequence ID" value="TDQ18457.1"/>
    <property type="molecule type" value="Genomic_DNA"/>
</dbReference>
<comment type="similarity">
    <text evidence="1">Belongs to the mannose-6-phosphate isomerase type 2 family.</text>
</comment>
<dbReference type="PANTHER" id="PTHR46390:SF1">
    <property type="entry name" value="MANNOSE-1-PHOSPHATE GUANYLYLTRANSFERASE"/>
    <property type="match status" value="1"/>
</dbReference>
<evidence type="ECO:0000256" key="4">
    <source>
        <dbReference type="ARBA" id="ARBA00022695"/>
    </source>
</evidence>
<sequence length="358" mass="40784">MQEKPYIVIMAGGIGSRFWPYSRNHKPKQFLDVLGTGRTLLQSTYDRFRIIADPEQFLVVTSQGYFDLVSEQLPDLKPEQILTEPLRKNTAACIAYAVFRIHQLDPDASLVVTPADHLILQEQKFIDTIQKAVKASKSDKKLITIGIQPNRPETGYGYIQFHEKEEADGTKKVKTFTEKPNLKLAKTFLESGDFVWNSGMFVWKAKSLLHAFHKYLPDVAEVFEEGKNHFGKESEGDFINRAYTQVKNISIDYGIMEKSDKVYVILGDFGWSDLGSWLSLHELKEKDEYNNAVEANALLFETTNSYIKTDSDKLVVVQGLDNYLVNESENVLLICKLDGEEKFREFVAGAKKKGEDFV</sequence>
<dbReference type="SUPFAM" id="SSF159283">
    <property type="entry name" value="Guanosine diphospho-D-mannose pyrophosphorylase/mannose-6-phosphate isomerase linker domain"/>
    <property type="match status" value="1"/>
</dbReference>
<keyword evidence="6" id="KW-0342">GTP-binding</keyword>
<dbReference type="SUPFAM" id="SSF53448">
    <property type="entry name" value="Nucleotide-diphospho-sugar transferases"/>
    <property type="match status" value="1"/>
</dbReference>
<dbReference type="Gene3D" id="3.90.550.10">
    <property type="entry name" value="Spore Coat Polysaccharide Biosynthesis Protein SpsA, Chain A"/>
    <property type="match status" value="1"/>
</dbReference>
<dbReference type="Proteomes" id="UP000294535">
    <property type="component" value="Unassembled WGS sequence"/>
</dbReference>
<dbReference type="AlphaFoldDB" id="A0A4V3D2D1"/>
<comment type="caution">
    <text evidence="9">The sequence shown here is derived from an EMBL/GenBank/DDBJ whole genome shotgun (WGS) entry which is preliminary data.</text>
</comment>
<dbReference type="GO" id="GO:0009298">
    <property type="term" value="P:GDP-mannose biosynthetic process"/>
    <property type="evidence" value="ECO:0007669"/>
    <property type="project" value="TreeGrafter"/>
</dbReference>